<reference evidence="2" key="1">
    <citation type="journal article" date="2019" name="Int. J. Syst. Evol. Microbiol.">
        <title>The Global Catalogue of Microorganisms (GCM) 10K type strain sequencing project: providing services to taxonomists for standard genome sequencing and annotation.</title>
        <authorList>
            <consortium name="The Broad Institute Genomics Platform"/>
            <consortium name="The Broad Institute Genome Sequencing Center for Infectious Disease"/>
            <person name="Wu L."/>
            <person name="Ma J."/>
        </authorList>
    </citation>
    <scope>NUCLEOTIDE SEQUENCE [LARGE SCALE GENOMIC DNA]</scope>
    <source>
        <strain evidence="2">NBRC 3250</strain>
    </source>
</reference>
<name>A0ABQ5WVI3_9PROT</name>
<evidence type="ECO:0000313" key="1">
    <source>
        <dbReference type="EMBL" id="GLQ67560.1"/>
    </source>
</evidence>
<dbReference type="InterPro" id="IPR006881">
    <property type="entry name" value="RepA_C"/>
</dbReference>
<dbReference type="EMBL" id="BSNW01000001">
    <property type="protein sequence ID" value="GLQ67560.1"/>
    <property type="molecule type" value="Genomic_DNA"/>
</dbReference>
<dbReference type="RefSeq" id="WP_082790570.1">
    <property type="nucleotide sequence ID" value="NZ_BEWL01000009.1"/>
</dbReference>
<dbReference type="Proteomes" id="UP001156672">
    <property type="component" value="Unassembled WGS sequence"/>
</dbReference>
<keyword evidence="2" id="KW-1185">Reference proteome</keyword>
<gene>
    <name evidence="1" type="ORF">GCM10007866_00080</name>
</gene>
<accession>A0ABQ5WVI3</accession>
<proteinExistence type="predicted"/>
<protein>
    <submittedName>
        <fullName evidence="1">Plasmid encoded RepA protein</fullName>
    </submittedName>
</protein>
<comment type="caution">
    <text evidence="1">The sequence shown here is derived from an EMBL/GenBank/DDBJ whole genome shotgun (WGS) entry which is preliminary data.</text>
</comment>
<dbReference type="Pfam" id="PF04796">
    <property type="entry name" value="RepA_C"/>
    <property type="match status" value="1"/>
</dbReference>
<evidence type="ECO:0000313" key="2">
    <source>
        <dbReference type="Proteomes" id="UP001156672"/>
    </source>
</evidence>
<organism evidence="1 2">
    <name type="scientific">Gluconobacter albidus</name>
    <dbReference type="NCBI Taxonomy" id="318683"/>
    <lineage>
        <taxon>Bacteria</taxon>
        <taxon>Pseudomonadati</taxon>
        <taxon>Pseudomonadota</taxon>
        <taxon>Alphaproteobacteria</taxon>
        <taxon>Acetobacterales</taxon>
        <taxon>Acetobacteraceae</taxon>
        <taxon>Gluconobacter</taxon>
    </lineage>
</organism>
<sequence>MGRIHNLLELHGLEEARRQASLESKVQRYCVDAAHEVLADEAMSIGITHSGFAMAALPHKKTTETVWERDGGNIKLLIESGLDKNKDAVGIPYGSMARMILLYLQTQAVKTKSREVELGASMNAWLKAMGIAVGGNTYNAVRDQAKRISRCRLTFFRSNGREELVSNGAFIRDAIFPIDNDLNQPSLWREVVRLDESFYESLIDHPLPLREIAIRQISSKSKAIDIYIWLAYRLHVLKDPVNISWAALKGQFGSEYSQLRGFKRDIIAPLKLALSVYPEAHVEVDQETGILLYPSPPPVPEKRMIGR</sequence>